<feature type="transmembrane region" description="Helical" evidence="6">
    <location>
        <begin position="160"/>
        <end position="180"/>
    </location>
</feature>
<evidence type="ECO:0000256" key="4">
    <source>
        <dbReference type="ARBA" id="ARBA00022989"/>
    </source>
</evidence>
<dbReference type="Pfam" id="PF00892">
    <property type="entry name" value="EamA"/>
    <property type="match status" value="2"/>
</dbReference>
<feature type="transmembrane region" description="Helical" evidence="6">
    <location>
        <begin position="16"/>
        <end position="36"/>
    </location>
</feature>
<evidence type="ECO:0000259" key="7">
    <source>
        <dbReference type="Pfam" id="PF00892"/>
    </source>
</evidence>
<dbReference type="EMBL" id="JAAXPJ010000002">
    <property type="protein sequence ID" value="NKZ10816.1"/>
    <property type="molecule type" value="Genomic_DNA"/>
</dbReference>
<dbReference type="SUPFAM" id="SSF103481">
    <property type="entry name" value="Multidrug resistance efflux transporter EmrE"/>
    <property type="match status" value="2"/>
</dbReference>
<proteinExistence type="inferred from homology"/>
<dbReference type="InterPro" id="IPR050638">
    <property type="entry name" value="AA-Vitamin_Transporters"/>
</dbReference>
<feature type="transmembrane region" description="Helical" evidence="6">
    <location>
        <begin position="129"/>
        <end position="148"/>
    </location>
</feature>
<evidence type="ECO:0000256" key="3">
    <source>
        <dbReference type="ARBA" id="ARBA00022692"/>
    </source>
</evidence>
<gene>
    <name evidence="8" type="ORF">HGA11_07475</name>
</gene>
<feature type="transmembrane region" description="Helical" evidence="6">
    <location>
        <begin position="101"/>
        <end position="123"/>
    </location>
</feature>
<feature type="transmembrane region" description="Helical" evidence="6">
    <location>
        <begin position="72"/>
        <end position="94"/>
    </location>
</feature>
<keyword evidence="5 6" id="KW-0472">Membrane</keyword>
<evidence type="ECO:0000256" key="2">
    <source>
        <dbReference type="ARBA" id="ARBA00007362"/>
    </source>
</evidence>
<organism evidence="8 9">
    <name type="scientific">Mycolicibacterium septicum DSM 44393</name>
    <dbReference type="NCBI Taxonomy" id="1341646"/>
    <lineage>
        <taxon>Bacteria</taxon>
        <taxon>Bacillati</taxon>
        <taxon>Actinomycetota</taxon>
        <taxon>Actinomycetes</taxon>
        <taxon>Mycobacteriales</taxon>
        <taxon>Mycobacteriaceae</taxon>
        <taxon>Mycolicibacterium</taxon>
    </lineage>
</organism>
<comment type="subcellular location">
    <subcellularLocation>
        <location evidence="1">Membrane</location>
        <topology evidence="1">Multi-pass membrane protein</topology>
    </subcellularLocation>
</comment>
<feature type="domain" description="EamA" evidence="7">
    <location>
        <begin position="11"/>
        <end position="119"/>
    </location>
</feature>
<name>A0A7X6MMW8_9MYCO</name>
<dbReference type="InterPro" id="IPR000620">
    <property type="entry name" value="EamA_dom"/>
</dbReference>
<feature type="transmembrane region" description="Helical" evidence="6">
    <location>
        <begin position="192"/>
        <end position="213"/>
    </location>
</feature>
<evidence type="ECO:0000313" key="8">
    <source>
        <dbReference type="EMBL" id="NKZ10816.1"/>
    </source>
</evidence>
<dbReference type="InterPro" id="IPR037185">
    <property type="entry name" value="EmrE-like"/>
</dbReference>
<dbReference type="PANTHER" id="PTHR32322:SF2">
    <property type="entry name" value="EAMA DOMAIN-CONTAINING PROTEIN"/>
    <property type="match status" value="1"/>
</dbReference>
<dbReference type="GO" id="GO:0016020">
    <property type="term" value="C:membrane"/>
    <property type="evidence" value="ECO:0007669"/>
    <property type="project" value="UniProtKB-SubCell"/>
</dbReference>
<evidence type="ECO:0000313" key="9">
    <source>
        <dbReference type="Proteomes" id="UP000518188"/>
    </source>
</evidence>
<dbReference type="AlphaFoldDB" id="A0A7X6MMW8"/>
<protein>
    <submittedName>
        <fullName evidence="8">DMT family transporter</fullName>
    </submittedName>
</protein>
<evidence type="ECO:0000256" key="5">
    <source>
        <dbReference type="ARBA" id="ARBA00023136"/>
    </source>
</evidence>
<feature type="transmembrane region" description="Helical" evidence="6">
    <location>
        <begin position="48"/>
        <end position="66"/>
    </location>
</feature>
<feature type="domain" description="EamA" evidence="7">
    <location>
        <begin position="135"/>
        <end position="259"/>
    </location>
</feature>
<evidence type="ECO:0000256" key="1">
    <source>
        <dbReference type="ARBA" id="ARBA00004141"/>
    </source>
</evidence>
<keyword evidence="4 6" id="KW-1133">Transmembrane helix</keyword>
<evidence type="ECO:0000256" key="6">
    <source>
        <dbReference type="SAM" id="Phobius"/>
    </source>
</evidence>
<comment type="caution">
    <text evidence="8">The sequence shown here is derived from an EMBL/GenBank/DDBJ whole genome shotgun (WGS) entry which is preliminary data.</text>
</comment>
<sequence length="269" mass="27972">MMPATLTTIAGSMNTLSLLCYRSLITAILLLSFTAFRPSCNQNGRQLVHALLAGAFLFGPQVYLFYACAARVGTGLSVALFFIYPAMVMALRAFRLHRKPVFTDLALAVVAIMGVGFITIGPGVRTPPYVAAGGILCAAGLYAVYVMFAAEMANGADRVMAASAVMFGTAVGLGVLGLSTRQLVMPSTSADWLTLVLHSTVLGVGMLCYYAGVSVTGAHYAAMIDSAQPAIASMTGVVLLGEHLSTAQVIGIIFVALCVLAGTRSQSVS</sequence>
<dbReference type="Proteomes" id="UP000518188">
    <property type="component" value="Unassembled WGS sequence"/>
</dbReference>
<comment type="similarity">
    <text evidence="2">Belongs to the EamA transporter family.</text>
</comment>
<keyword evidence="3 6" id="KW-0812">Transmembrane</keyword>
<reference evidence="8 9" key="1">
    <citation type="submission" date="2020-04" db="EMBL/GenBank/DDBJ databases">
        <title>MicrobeNet Type strains.</title>
        <authorList>
            <person name="Nicholson A.C."/>
        </authorList>
    </citation>
    <scope>NUCLEOTIDE SEQUENCE [LARGE SCALE GENOMIC DNA]</scope>
    <source>
        <strain evidence="8 9">ATCC 700731</strain>
    </source>
</reference>
<feature type="transmembrane region" description="Helical" evidence="6">
    <location>
        <begin position="246"/>
        <end position="263"/>
    </location>
</feature>
<dbReference type="PANTHER" id="PTHR32322">
    <property type="entry name" value="INNER MEMBRANE TRANSPORTER"/>
    <property type="match status" value="1"/>
</dbReference>
<accession>A0A7X6MMW8</accession>